<feature type="compositionally biased region" description="Basic and acidic residues" evidence="1">
    <location>
        <begin position="73"/>
        <end position="89"/>
    </location>
</feature>
<protein>
    <submittedName>
        <fullName evidence="2">Uncharacterized protein</fullName>
    </submittedName>
</protein>
<feature type="compositionally biased region" description="Acidic residues" evidence="1">
    <location>
        <begin position="90"/>
        <end position="100"/>
    </location>
</feature>
<dbReference type="Proteomes" id="UP000318288">
    <property type="component" value="Unassembled WGS sequence"/>
</dbReference>
<evidence type="ECO:0000313" key="3">
    <source>
        <dbReference type="Proteomes" id="UP000318288"/>
    </source>
</evidence>
<keyword evidence="3" id="KW-1185">Reference proteome</keyword>
<proteinExistence type="predicted"/>
<name>A0A5C6FGU4_9BACT</name>
<accession>A0A5C6FGU4</accession>
<evidence type="ECO:0000256" key="1">
    <source>
        <dbReference type="SAM" id="MobiDB-lite"/>
    </source>
</evidence>
<dbReference type="AlphaFoldDB" id="A0A5C6FGU4"/>
<sequence length="267" mass="28915">MRLISFTPLGPAFLGLAIAIGLLSHCKTQAQDPLSLGQETDLLSEMLGYGADPAKDTSPDSDESTDALLGNGKDNESEGAESAKEFAEKDESDLEFDGEPASDASAKKGGQKTDVDRLSRLRKPLHQIRITPPGSSGREPSDRADELTLVTDGASTLVTAMGFPVFRPDRNPECFQHRPLYFEQPNLERCGKNCGYFQNGVSAFRFVANTMKLPYHMAQQRPACLVSSGGDCQTCQSYPVKLNPLPLDRHAVWVELAAVSAVSLLLL</sequence>
<reference evidence="2 3" key="1">
    <citation type="submission" date="2019-02" db="EMBL/GenBank/DDBJ databases">
        <title>Deep-cultivation of Planctomycetes and their phenomic and genomic characterization uncovers novel biology.</title>
        <authorList>
            <person name="Wiegand S."/>
            <person name="Jogler M."/>
            <person name="Boedeker C."/>
            <person name="Pinto D."/>
            <person name="Vollmers J."/>
            <person name="Rivas-Marin E."/>
            <person name="Kohn T."/>
            <person name="Peeters S.H."/>
            <person name="Heuer A."/>
            <person name="Rast P."/>
            <person name="Oberbeckmann S."/>
            <person name="Bunk B."/>
            <person name="Jeske O."/>
            <person name="Meyerdierks A."/>
            <person name="Storesund J.E."/>
            <person name="Kallscheuer N."/>
            <person name="Luecker S."/>
            <person name="Lage O.M."/>
            <person name="Pohl T."/>
            <person name="Merkel B.J."/>
            <person name="Hornburger P."/>
            <person name="Mueller R.-W."/>
            <person name="Bruemmer F."/>
            <person name="Labrenz M."/>
            <person name="Spormann A.M."/>
            <person name="Op Den Camp H."/>
            <person name="Overmann J."/>
            <person name="Amann R."/>
            <person name="Jetten M.S.M."/>
            <person name="Mascher T."/>
            <person name="Medema M.H."/>
            <person name="Devos D.P."/>
            <person name="Kaster A.-K."/>
            <person name="Ovreas L."/>
            <person name="Rohde M."/>
            <person name="Galperin M.Y."/>
            <person name="Jogler C."/>
        </authorList>
    </citation>
    <scope>NUCLEOTIDE SEQUENCE [LARGE SCALE GENOMIC DNA]</scope>
    <source>
        <strain evidence="2 3">Poly51</strain>
    </source>
</reference>
<dbReference type="EMBL" id="SJPW01000002">
    <property type="protein sequence ID" value="TWU59306.1"/>
    <property type="molecule type" value="Genomic_DNA"/>
</dbReference>
<organism evidence="2 3">
    <name type="scientific">Rubripirellula tenax</name>
    <dbReference type="NCBI Taxonomy" id="2528015"/>
    <lineage>
        <taxon>Bacteria</taxon>
        <taxon>Pseudomonadati</taxon>
        <taxon>Planctomycetota</taxon>
        <taxon>Planctomycetia</taxon>
        <taxon>Pirellulales</taxon>
        <taxon>Pirellulaceae</taxon>
        <taxon>Rubripirellula</taxon>
    </lineage>
</organism>
<gene>
    <name evidence="2" type="ORF">Poly51_20940</name>
</gene>
<comment type="caution">
    <text evidence="2">The sequence shown here is derived from an EMBL/GenBank/DDBJ whole genome shotgun (WGS) entry which is preliminary data.</text>
</comment>
<evidence type="ECO:0000313" key="2">
    <source>
        <dbReference type="EMBL" id="TWU59306.1"/>
    </source>
</evidence>
<feature type="region of interest" description="Disordered" evidence="1">
    <location>
        <begin position="49"/>
        <end position="143"/>
    </location>
</feature>